<dbReference type="Proteomes" id="UP000321374">
    <property type="component" value="Unassembled WGS sequence"/>
</dbReference>
<dbReference type="PANTHER" id="PTHR30093">
    <property type="entry name" value="GENERAL SECRETION PATHWAY PROTEIN G"/>
    <property type="match status" value="1"/>
</dbReference>
<dbReference type="Pfam" id="PF07963">
    <property type="entry name" value="N_methyl"/>
    <property type="match status" value="1"/>
</dbReference>
<evidence type="ECO:0000256" key="3">
    <source>
        <dbReference type="SAM" id="Phobius"/>
    </source>
</evidence>
<dbReference type="NCBIfam" id="TIGR02532">
    <property type="entry name" value="IV_pilin_GFxxxE"/>
    <property type="match status" value="1"/>
</dbReference>
<evidence type="ECO:0000313" key="5">
    <source>
        <dbReference type="Proteomes" id="UP000321374"/>
    </source>
</evidence>
<dbReference type="InterPro" id="IPR045584">
    <property type="entry name" value="Pilin-like"/>
</dbReference>
<reference evidence="4 5" key="1">
    <citation type="submission" date="2018-09" db="EMBL/GenBank/DDBJ databases">
        <title>Metagenome Assembled Genomes from an Advanced Water Purification Facility.</title>
        <authorList>
            <person name="Stamps B.W."/>
            <person name="Spear J.R."/>
        </authorList>
    </citation>
    <scope>NUCLEOTIDE SEQUENCE [LARGE SCALE GENOMIC DNA]</scope>
    <source>
        <strain evidence="4">Bin_42_2</strain>
    </source>
</reference>
<gene>
    <name evidence="4" type="ORF">E6Q51_01265</name>
</gene>
<dbReference type="InterPro" id="IPR012902">
    <property type="entry name" value="N_methyl_site"/>
</dbReference>
<keyword evidence="3" id="KW-1133">Transmembrane helix</keyword>
<dbReference type="SUPFAM" id="SSF54523">
    <property type="entry name" value="Pili subunits"/>
    <property type="match status" value="1"/>
</dbReference>
<dbReference type="EMBL" id="SSGG01000022">
    <property type="protein sequence ID" value="TXI38395.1"/>
    <property type="molecule type" value="Genomic_DNA"/>
</dbReference>
<keyword evidence="2" id="KW-0488">Methylation</keyword>
<keyword evidence="3" id="KW-0472">Membrane</keyword>
<evidence type="ECO:0000256" key="1">
    <source>
        <dbReference type="ARBA" id="ARBA00005233"/>
    </source>
</evidence>
<name>A0A5C7WP10_METME</name>
<dbReference type="Gene3D" id="3.30.700.10">
    <property type="entry name" value="Glycoprotein, Type 4 Pilin"/>
    <property type="match status" value="1"/>
</dbReference>
<dbReference type="PROSITE" id="PS00409">
    <property type="entry name" value="PROKAR_NTER_METHYL"/>
    <property type="match status" value="1"/>
</dbReference>
<dbReference type="PANTHER" id="PTHR30093:SF34">
    <property type="entry name" value="PREPILIN PEPTIDASE-DEPENDENT PROTEIN D"/>
    <property type="match status" value="1"/>
</dbReference>
<feature type="non-terminal residue" evidence="4">
    <location>
        <position position="111"/>
    </location>
</feature>
<comment type="similarity">
    <text evidence="1">Belongs to the N-Me-Phe pilin family.</text>
</comment>
<proteinExistence type="inferred from homology"/>
<keyword evidence="3" id="KW-0812">Transmembrane</keyword>
<comment type="caution">
    <text evidence="4">The sequence shown here is derived from an EMBL/GenBank/DDBJ whole genome shotgun (WGS) entry which is preliminary data.</text>
</comment>
<sequence length="111" mass="11467">MKKHVQQGFTLIELMIVVAIIGILASVAIPAYTDYVQSAHDGACMEEATAYSKRAYTQLSLGNPNIAGYAASNCAAVAAPATVNDVLTFTPNQGTGRTVSCNLANAGACTL</sequence>
<evidence type="ECO:0000313" key="4">
    <source>
        <dbReference type="EMBL" id="TXI38395.1"/>
    </source>
</evidence>
<dbReference type="GO" id="GO:0044096">
    <property type="term" value="C:type IV pilus"/>
    <property type="evidence" value="ECO:0007669"/>
    <property type="project" value="TreeGrafter"/>
</dbReference>
<feature type="transmembrane region" description="Helical" evidence="3">
    <location>
        <begin position="12"/>
        <end position="32"/>
    </location>
</feature>
<dbReference type="GO" id="GO:0043107">
    <property type="term" value="P:type IV pilus-dependent motility"/>
    <property type="evidence" value="ECO:0007669"/>
    <property type="project" value="TreeGrafter"/>
</dbReference>
<evidence type="ECO:0000256" key="2">
    <source>
        <dbReference type="ARBA" id="ARBA00022481"/>
    </source>
</evidence>
<accession>A0A5C7WP10</accession>
<dbReference type="AlphaFoldDB" id="A0A5C7WP10"/>
<organism evidence="4 5">
    <name type="scientific">Methylophilus methylotrophus</name>
    <name type="common">Bacterium W3A1</name>
    <dbReference type="NCBI Taxonomy" id="17"/>
    <lineage>
        <taxon>Bacteria</taxon>
        <taxon>Pseudomonadati</taxon>
        <taxon>Pseudomonadota</taxon>
        <taxon>Betaproteobacteria</taxon>
        <taxon>Nitrosomonadales</taxon>
        <taxon>Methylophilaceae</taxon>
        <taxon>Methylophilus</taxon>
    </lineage>
</organism>
<protein>
    <submittedName>
        <fullName evidence="4">Prepilin-type N-terminal cleavage/methylation domain-containing protein</fullName>
    </submittedName>
</protein>